<feature type="domain" description="Glycosyl hydrolase family 92" evidence="5">
    <location>
        <begin position="278"/>
        <end position="738"/>
    </location>
</feature>
<feature type="domain" description="Glycosyl hydrolase family 92 N-terminal" evidence="6">
    <location>
        <begin position="27"/>
        <end position="272"/>
    </location>
</feature>
<dbReference type="Gene3D" id="3.30.2080.10">
    <property type="entry name" value="GH92 mannosidase domain"/>
    <property type="match status" value="1"/>
</dbReference>
<evidence type="ECO:0000256" key="2">
    <source>
        <dbReference type="ARBA" id="ARBA00011245"/>
    </source>
</evidence>
<dbReference type="InterPro" id="IPR008928">
    <property type="entry name" value="6-hairpin_glycosidase_sf"/>
</dbReference>
<protein>
    <submittedName>
        <fullName evidence="7">Alpha-1,2-mannosidase</fullName>
    </submittedName>
</protein>
<comment type="cofactor">
    <cofactor evidence="1">
        <name>Ca(2+)</name>
        <dbReference type="ChEBI" id="CHEBI:29108"/>
    </cofactor>
</comment>
<dbReference type="InterPro" id="IPR005887">
    <property type="entry name" value="GH92_a_mannosidase_put"/>
</dbReference>
<dbReference type="GO" id="GO:0006516">
    <property type="term" value="P:glycoprotein catabolic process"/>
    <property type="evidence" value="ECO:0007669"/>
    <property type="project" value="TreeGrafter"/>
</dbReference>
<dbReference type="NCBIfam" id="TIGR01180">
    <property type="entry name" value="aman2_put"/>
    <property type="match status" value="1"/>
</dbReference>
<keyword evidence="8" id="KW-1185">Reference proteome</keyword>
<evidence type="ECO:0000256" key="3">
    <source>
        <dbReference type="ARBA" id="ARBA00022837"/>
    </source>
</evidence>
<dbReference type="GO" id="GO:0005829">
    <property type="term" value="C:cytosol"/>
    <property type="evidence" value="ECO:0007669"/>
    <property type="project" value="TreeGrafter"/>
</dbReference>
<gene>
    <name evidence="7" type="ordered locus">Pedsa_2059</name>
</gene>
<dbReference type="Gene3D" id="1.20.1050.60">
    <property type="entry name" value="alpha-1,2-mannosidase"/>
    <property type="match status" value="1"/>
</dbReference>
<dbReference type="EMBL" id="CP002545">
    <property type="protein sequence ID" value="ADY52611.1"/>
    <property type="molecule type" value="Genomic_DNA"/>
</dbReference>
<keyword evidence="3" id="KW-0106">Calcium</keyword>
<dbReference type="PANTHER" id="PTHR12143:SF43">
    <property type="entry name" value="PUTATIVE-RELATED"/>
    <property type="match status" value="1"/>
</dbReference>
<dbReference type="HOGENOM" id="CLU_003690_2_1_10"/>
<dbReference type="InterPro" id="IPR041371">
    <property type="entry name" value="GH92_N"/>
</dbReference>
<feature type="signal peptide" evidence="4">
    <location>
        <begin position="1"/>
        <end position="20"/>
    </location>
</feature>
<dbReference type="RefSeq" id="WP_013633098.1">
    <property type="nucleotide sequence ID" value="NC_015177.1"/>
</dbReference>
<dbReference type="OrthoDB" id="9758101at2"/>
<dbReference type="InterPro" id="IPR014718">
    <property type="entry name" value="GH-type_carb-bd"/>
</dbReference>
<evidence type="ECO:0000256" key="1">
    <source>
        <dbReference type="ARBA" id="ARBA00001913"/>
    </source>
</evidence>
<reference evidence="8" key="2">
    <citation type="submission" date="2011-02" db="EMBL/GenBank/DDBJ databases">
        <title>The complete genome of Pedobacter saltans DSM 12145.</title>
        <authorList>
            <consortium name="US DOE Joint Genome Institute (JGI-PGF)"/>
            <person name="Lucas S."/>
            <person name="Copeland A."/>
            <person name="Lapidus A."/>
            <person name="Bruce D."/>
            <person name="Goodwin L."/>
            <person name="Pitluck S."/>
            <person name="Kyrpides N."/>
            <person name="Mavromatis K."/>
            <person name="Pagani I."/>
            <person name="Ivanova N."/>
            <person name="Ovchinnikova G."/>
            <person name="Lu M."/>
            <person name="Detter J.C."/>
            <person name="Han C."/>
            <person name="Land M."/>
            <person name="Hauser L."/>
            <person name="Markowitz V."/>
            <person name="Cheng J.-F."/>
            <person name="Hugenholtz P."/>
            <person name="Woyke T."/>
            <person name="Wu D."/>
            <person name="Tindall B."/>
            <person name="Pomrenke H.G."/>
            <person name="Brambilla E."/>
            <person name="Klenk H.-P."/>
            <person name="Eisen J.A."/>
        </authorList>
    </citation>
    <scope>NUCLEOTIDE SEQUENCE [LARGE SCALE GENOMIC DNA]</scope>
    <source>
        <strain evidence="8">ATCC 51119 / DSM 12145 / JCM 21818 / LMG 10337 / NBRC 100064 / NCIMB 13643</strain>
    </source>
</reference>
<dbReference type="InterPro" id="IPR050883">
    <property type="entry name" value="PNGase"/>
</dbReference>
<dbReference type="AlphaFoldDB" id="F0SAJ1"/>
<sequence>MKKALVYLAIVCCFGSHVFGQNLLDCVNPFIGTGASTTLSSQKHASGTENLANTIPAVGVPFGMTQWTPQSQQTEKKCLAPYYYNDKKLYGFRGTHWLSGSCTQDYGSFTITPISGKLQINPEIYAFDNLHQNEIATPNYYQTDIPAYQLKVQLTAKQRSAFFNITANATDSVYILITPNSDKNQAYIKVDQKNNRISGYNPAYRIYQGSGKPAGFNGYFVIEMDRPFTVRGVFSDNKLQSTDSLSKQKDLGAYVGFKLNKNEQLKLRVGTSFTSIENAIKNLHAEIKHWDFEQIKKESEANWLKYFNKIKIEDESRENKTIFYTALYHSLQHPRLFNDVDGTYPQFDSHYKNATTKGNYYDDFSMWDIYRAQLPLLELIAPEETNDMLKSLIIKGQQAKWLPIFPCWNSITGAMIGDHATSFITSRYLKGFRDFDITEAYRLMRQNAFDIPSKEIYLTGKGRRGLESYLKYGYIPLEDEVLDAFHKREQVSRTLEYAFDDYALAMFAKQKGEKKDWKILLNRSKNYKNVFDKATGFVRGRYKNGTWYKDFNPDIKHSFITEGTSRQYMFYVPHDVNGLIKLMGGKKKFEQALDSLFKKNEYWHGNEPGHHIPFLYNYTRSPWKTKQYVHQILKEEYGNGIGGLSGNDDTGQMSAWYIFAAMGFYPVNPVSGEYQITAPLFKKVSLTLPNDRILNIENFKTNEKSGKINKIIWNGKTHKSWSYRYKDLLNGGEVRFMLD</sequence>
<evidence type="ECO:0000313" key="8">
    <source>
        <dbReference type="Proteomes" id="UP000000310"/>
    </source>
</evidence>
<dbReference type="GO" id="GO:0030246">
    <property type="term" value="F:carbohydrate binding"/>
    <property type="evidence" value="ECO:0007669"/>
    <property type="project" value="InterPro"/>
</dbReference>
<dbReference type="STRING" id="762903.Pedsa_2059"/>
<dbReference type="SUPFAM" id="SSF48208">
    <property type="entry name" value="Six-hairpin glycosidases"/>
    <property type="match status" value="1"/>
</dbReference>
<dbReference type="InterPro" id="IPR012939">
    <property type="entry name" value="Glyco_hydro_92"/>
</dbReference>
<proteinExistence type="predicted"/>
<accession>F0SAJ1</accession>
<dbReference type="GO" id="GO:0005975">
    <property type="term" value="P:carbohydrate metabolic process"/>
    <property type="evidence" value="ECO:0007669"/>
    <property type="project" value="InterPro"/>
</dbReference>
<evidence type="ECO:0000256" key="4">
    <source>
        <dbReference type="SAM" id="SignalP"/>
    </source>
</evidence>
<reference evidence="7 8" key="1">
    <citation type="journal article" date="2011" name="Stand. Genomic Sci.">
        <title>Complete genome sequence of the gliding, heparinolytic Pedobacter saltans type strain (113).</title>
        <authorList>
            <person name="Liolios K."/>
            <person name="Sikorski J."/>
            <person name="Lu M."/>
            <person name="Nolan M."/>
            <person name="Lapidus A."/>
            <person name="Lucas S."/>
            <person name="Hammon N."/>
            <person name="Deshpande S."/>
            <person name="Cheng J.F."/>
            <person name="Tapia R."/>
            <person name="Han C."/>
            <person name="Goodwin L."/>
            <person name="Pitluck S."/>
            <person name="Huntemann M."/>
            <person name="Ivanova N."/>
            <person name="Pagani I."/>
            <person name="Mavromatis K."/>
            <person name="Ovchinikova G."/>
            <person name="Pati A."/>
            <person name="Chen A."/>
            <person name="Palaniappan K."/>
            <person name="Land M."/>
            <person name="Hauser L."/>
            <person name="Brambilla E.M."/>
            <person name="Kotsyurbenko O."/>
            <person name="Rohde M."/>
            <person name="Tindall B.J."/>
            <person name="Abt B."/>
            <person name="Goker M."/>
            <person name="Detter J.C."/>
            <person name="Woyke T."/>
            <person name="Bristow J."/>
            <person name="Eisen J.A."/>
            <person name="Markowitz V."/>
            <person name="Hugenholtz P."/>
            <person name="Klenk H.P."/>
            <person name="Kyrpides N.C."/>
        </authorList>
    </citation>
    <scope>NUCLEOTIDE SEQUENCE [LARGE SCALE GENOMIC DNA]</scope>
    <source>
        <strain evidence="8">ATCC 51119 / DSM 12145 / JCM 21818 / LMG 10337 / NBRC 100064 / NCIMB 13643</strain>
    </source>
</reference>
<comment type="subunit">
    <text evidence="2">Monomer.</text>
</comment>
<keyword evidence="4" id="KW-0732">Signal</keyword>
<dbReference type="Gene3D" id="1.20.1610.10">
    <property type="entry name" value="alpha-1,2-mannosidases domains"/>
    <property type="match status" value="1"/>
</dbReference>
<dbReference type="GO" id="GO:0000224">
    <property type="term" value="F:peptide-N4-(N-acetyl-beta-glucosaminyl)asparagine amidase activity"/>
    <property type="evidence" value="ECO:0007669"/>
    <property type="project" value="TreeGrafter"/>
</dbReference>
<evidence type="ECO:0000259" key="5">
    <source>
        <dbReference type="Pfam" id="PF07971"/>
    </source>
</evidence>
<dbReference type="Pfam" id="PF17678">
    <property type="entry name" value="Glyco_hydro_92N"/>
    <property type="match status" value="1"/>
</dbReference>
<dbReference type="PANTHER" id="PTHR12143">
    <property type="entry name" value="PEPTIDE N-GLYCANASE PNGASE -RELATED"/>
    <property type="match status" value="1"/>
</dbReference>
<dbReference type="Proteomes" id="UP000000310">
    <property type="component" value="Chromosome"/>
</dbReference>
<dbReference type="Gene3D" id="2.70.98.10">
    <property type="match status" value="1"/>
</dbReference>
<name>F0SAJ1_PSESL</name>
<evidence type="ECO:0000313" key="7">
    <source>
        <dbReference type="EMBL" id="ADY52611.1"/>
    </source>
</evidence>
<organism evidence="7 8">
    <name type="scientific">Pseudopedobacter saltans (strain ATCC 51119 / DSM 12145 / JCM 21818 / CCUG 39354 / LMG 10337 / NBRC 100064 / NCIMB 13643)</name>
    <name type="common">Pedobacter saltans</name>
    <dbReference type="NCBI Taxonomy" id="762903"/>
    <lineage>
        <taxon>Bacteria</taxon>
        <taxon>Pseudomonadati</taxon>
        <taxon>Bacteroidota</taxon>
        <taxon>Sphingobacteriia</taxon>
        <taxon>Sphingobacteriales</taxon>
        <taxon>Sphingobacteriaceae</taxon>
        <taxon>Pseudopedobacter</taxon>
    </lineage>
</organism>
<dbReference type="KEGG" id="psn:Pedsa_2059"/>
<dbReference type="Pfam" id="PF07971">
    <property type="entry name" value="Glyco_hydro_92"/>
    <property type="match status" value="1"/>
</dbReference>
<dbReference type="eggNOG" id="COG3537">
    <property type="taxonomic scope" value="Bacteria"/>
</dbReference>
<feature type="chain" id="PRO_5003260117" evidence="4">
    <location>
        <begin position="21"/>
        <end position="739"/>
    </location>
</feature>
<evidence type="ECO:0000259" key="6">
    <source>
        <dbReference type="Pfam" id="PF17678"/>
    </source>
</evidence>